<evidence type="ECO:0000256" key="1">
    <source>
        <dbReference type="ARBA" id="ARBA00004123"/>
    </source>
</evidence>
<dbReference type="PROSITE" id="PS00028">
    <property type="entry name" value="ZINC_FINGER_C2H2_1"/>
    <property type="match status" value="2"/>
</dbReference>
<dbReference type="Gene3D" id="3.30.160.60">
    <property type="entry name" value="Classic Zinc Finger"/>
    <property type="match status" value="2"/>
</dbReference>
<comment type="subcellular location">
    <subcellularLocation>
        <location evidence="1">Nucleus</location>
    </subcellularLocation>
</comment>
<evidence type="ECO:0000256" key="9">
    <source>
        <dbReference type="SAM" id="MobiDB-lite"/>
    </source>
</evidence>
<dbReference type="PANTHER" id="PTHR24399:SF17">
    <property type="entry name" value="ZINC FINGER AND BTB DOMAIN-CONTAINING 38"/>
    <property type="match status" value="1"/>
</dbReference>
<evidence type="ECO:0000259" key="10">
    <source>
        <dbReference type="PROSITE" id="PS50157"/>
    </source>
</evidence>
<evidence type="ECO:0000256" key="6">
    <source>
        <dbReference type="ARBA" id="ARBA00023163"/>
    </source>
</evidence>
<feature type="compositionally biased region" description="Acidic residues" evidence="9">
    <location>
        <begin position="42"/>
        <end position="51"/>
    </location>
</feature>
<evidence type="ECO:0000256" key="2">
    <source>
        <dbReference type="ARBA" id="ARBA00022723"/>
    </source>
</evidence>
<evidence type="ECO:0000313" key="12">
    <source>
        <dbReference type="Proteomes" id="UP001430953"/>
    </source>
</evidence>
<feature type="compositionally biased region" description="Basic residues" evidence="9">
    <location>
        <begin position="1"/>
        <end position="11"/>
    </location>
</feature>
<gene>
    <name evidence="11" type="ORF">PUN28_007660</name>
</gene>
<dbReference type="SUPFAM" id="SSF57667">
    <property type="entry name" value="beta-beta-alpha zinc fingers"/>
    <property type="match status" value="1"/>
</dbReference>
<keyword evidence="8" id="KW-0863">Zinc-finger</keyword>
<dbReference type="InterPro" id="IPR013087">
    <property type="entry name" value="Znf_C2H2_type"/>
</dbReference>
<evidence type="ECO:0000256" key="3">
    <source>
        <dbReference type="ARBA" id="ARBA00022737"/>
    </source>
</evidence>
<dbReference type="GO" id="GO:0001817">
    <property type="term" value="P:regulation of cytokine production"/>
    <property type="evidence" value="ECO:0007669"/>
    <property type="project" value="TreeGrafter"/>
</dbReference>
<keyword evidence="12" id="KW-1185">Reference proteome</keyword>
<dbReference type="PROSITE" id="PS50157">
    <property type="entry name" value="ZINC_FINGER_C2H2_2"/>
    <property type="match status" value="2"/>
</dbReference>
<dbReference type="GO" id="GO:0002682">
    <property type="term" value="P:regulation of immune system process"/>
    <property type="evidence" value="ECO:0007669"/>
    <property type="project" value="TreeGrafter"/>
</dbReference>
<feature type="domain" description="C2H2-type" evidence="10">
    <location>
        <begin position="173"/>
        <end position="200"/>
    </location>
</feature>
<keyword evidence="2" id="KW-0479">Metal-binding</keyword>
<keyword evidence="3" id="KW-0677">Repeat</keyword>
<feature type="domain" description="C2H2-type" evidence="10">
    <location>
        <begin position="145"/>
        <end position="172"/>
    </location>
</feature>
<dbReference type="InterPro" id="IPR036236">
    <property type="entry name" value="Znf_C2H2_sf"/>
</dbReference>
<dbReference type="Proteomes" id="UP001430953">
    <property type="component" value="Unassembled WGS sequence"/>
</dbReference>
<protein>
    <recommendedName>
        <fullName evidence="10">C2H2-type domain-containing protein</fullName>
    </recommendedName>
</protein>
<sequence length="283" mass="32601">MSRRKQAKPRSLKRDEEWDDDNEQNVLEAAEQNNETTAIKQDDEEEEEEEELQRAFSRQSEDYLQDGGSTSVQGPDLENQNSLDSEALGTGSSSWHSEDGGPNSRRGRETPSSCATPTSASFPSEPEVDADVGVNPDGNNPAAPYPCQFCERTFPRLSYLKKHEQSHGDQMPYRCSWCNRLFKHKRSRDRHVKLHTGDRRYRCSKCEAAFSRRYVRISSPKVLRHRPRNLFDVCIGRKPQNSSISFNERSMDYVIKYTHVRTYVISKDYRGVGEFRIIALAQR</sequence>
<dbReference type="EMBL" id="JADYXP020000006">
    <property type="protein sequence ID" value="KAL0123204.1"/>
    <property type="molecule type" value="Genomic_DNA"/>
</dbReference>
<dbReference type="GO" id="GO:0000978">
    <property type="term" value="F:RNA polymerase II cis-regulatory region sequence-specific DNA binding"/>
    <property type="evidence" value="ECO:0007669"/>
    <property type="project" value="TreeGrafter"/>
</dbReference>
<dbReference type="GO" id="GO:0005654">
    <property type="term" value="C:nucleoplasm"/>
    <property type="evidence" value="ECO:0007669"/>
    <property type="project" value="TreeGrafter"/>
</dbReference>
<keyword evidence="5" id="KW-0805">Transcription regulation</keyword>
<dbReference type="AlphaFoldDB" id="A0AAW2G4U8"/>
<name>A0AAW2G4U8_9HYME</name>
<evidence type="ECO:0000256" key="5">
    <source>
        <dbReference type="ARBA" id="ARBA00023015"/>
    </source>
</evidence>
<feature type="compositionally biased region" description="Polar residues" evidence="9">
    <location>
        <begin position="67"/>
        <end position="95"/>
    </location>
</feature>
<dbReference type="Pfam" id="PF00096">
    <property type="entry name" value="zf-C2H2"/>
    <property type="match status" value="1"/>
</dbReference>
<keyword evidence="7" id="KW-0539">Nucleus</keyword>
<evidence type="ECO:0000256" key="8">
    <source>
        <dbReference type="PROSITE-ProRule" id="PRU00042"/>
    </source>
</evidence>
<keyword evidence="4" id="KW-0862">Zinc</keyword>
<dbReference type="GO" id="GO:0008270">
    <property type="term" value="F:zinc ion binding"/>
    <property type="evidence" value="ECO:0007669"/>
    <property type="project" value="UniProtKB-KW"/>
</dbReference>
<comment type="caution">
    <text evidence="11">The sequence shown here is derived from an EMBL/GenBank/DDBJ whole genome shotgun (WGS) entry which is preliminary data.</text>
</comment>
<dbReference type="PANTHER" id="PTHR24399">
    <property type="entry name" value="ZINC FINGER AND BTB DOMAIN-CONTAINING"/>
    <property type="match status" value="1"/>
</dbReference>
<reference evidence="11 12" key="1">
    <citation type="submission" date="2023-03" db="EMBL/GenBank/DDBJ databases">
        <title>High recombination rates correlate with genetic variation in Cardiocondyla obscurior ants.</title>
        <authorList>
            <person name="Errbii M."/>
        </authorList>
    </citation>
    <scope>NUCLEOTIDE SEQUENCE [LARGE SCALE GENOMIC DNA]</scope>
    <source>
        <strain evidence="11">Alpha-2009</strain>
        <tissue evidence="11">Whole body</tissue>
    </source>
</reference>
<evidence type="ECO:0000256" key="7">
    <source>
        <dbReference type="ARBA" id="ARBA00023242"/>
    </source>
</evidence>
<proteinExistence type="predicted"/>
<feature type="region of interest" description="Disordered" evidence="9">
    <location>
        <begin position="1"/>
        <end position="139"/>
    </location>
</feature>
<accession>A0AAW2G4U8</accession>
<organism evidence="11 12">
    <name type="scientific">Cardiocondyla obscurior</name>
    <dbReference type="NCBI Taxonomy" id="286306"/>
    <lineage>
        <taxon>Eukaryota</taxon>
        <taxon>Metazoa</taxon>
        <taxon>Ecdysozoa</taxon>
        <taxon>Arthropoda</taxon>
        <taxon>Hexapoda</taxon>
        <taxon>Insecta</taxon>
        <taxon>Pterygota</taxon>
        <taxon>Neoptera</taxon>
        <taxon>Endopterygota</taxon>
        <taxon>Hymenoptera</taxon>
        <taxon>Apocrita</taxon>
        <taxon>Aculeata</taxon>
        <taxon>Formicoidea</taxon>
        <taxon>Formicidae</taxon>
        <taxon>Myrmicinae</taxon>
        <taxon>Cardiocondyla</taxon>
    </lineage>
</organism>
<keyword evidence="6" id="KW-0804">Transcription</keyword>
<feature type="compositionally biased region" description="Low complexity" evidence="9">
    <location>
        <begin position="110"/>
        <end position="124"/>
    </location>
</feature>
<evidence type="ECO:0000256" key="4">
    <source>
        <dbReference type="ARBA" id="ARBA00022833"/>
    </source>
</evidence>
<dbReference type="GO" id="GO:0001227">
    <property type="term" value="F:DNA-binding transcription repressor activity, RNA polymerase II-specific"/>
    <property type="evidence" value="ECO:0007669"/>
    <property type="project" value="TreeGrafter"/>
</dbReference>
<evidence type="ECO:0000313" key="11">
    <source>
        <dbReference type="EMBL" id="KAL0123204.1"/>
    </source>
</evidence>
<dbReference type="SMART" id="SM00355">
    <property type="entry name" value="ZnF_C2H2"/>
    <property type="match status" value="2"/>
</dbReference>